<dbReference type="Proteomes" id="UP000004810">
    <property type="component" value="Unassembled WGS sequence"/>
</dbReference>
<dbReference type="EMBL" id="ADBV01004532">
    <property type="protein sequence ID" value="EJW80416.1"/>
    <property type="molecule type" value="Genomic_DNA"/>
</dbReference>
<evidence type="ECO:0000313" key="1">
    <source>
        <dbReference type="EMBL" id="EJW80416.1"/>
    </source>
</evidence>
<accession>J9ED68</accession>
<organism evidence="1 2">
    <name type="scientific">Wuchereria bancrofti</name>
    <dbReference type="NCBI Taxonomy" id="6293"/>
    <lineage>
        <taxon>Eukaryota</taxon>
        <taxon>Metazoa</taxon>
        <taxon>Ecdysozoa</taxon>
        <taxon>Nematoda</taxon>
        <taxon>Chromadorea</taxon>
        <taxon>Rhabditida</taxon>
        <taxon>Spirurina</taxon>
        <taxon>Spiruromorpha</taxon>
        <taxon>Filarioidea</taxon>
        <taxon>Onchocercidae</taxon>
        <taxon>Wuchereria</taxon>
    </lineage>
</organism>
<comment type="caution">
    <text evidence="1">The sequence shown here is derived from an EMBL/GenBank/DDBJ whole genome shotgun (WGS) entry which is preliminary data.</text>
</comment>
<dbReference type="SUPFAM" id="SSF55394">
    <property type="entry name" value="Bactericidal permeability-increasing protein, BPI"/>
    <property type="match status" value="2"/>
</dbReference>
<dbReference type="InterPro" id="IPR017943">
    <property type="entry name" value="Bactericidal_perm-incr_a/b_dom"/>
</dbReference>
<protein>
    <submittedName>
        <fullName evidence="1">Uncharacterized protein</fullName>
    </submittedName>
</protein>
<sequence>MLSCSLRHTTVNATSSNYWMVGTLLYIVTNPIRSHLQQLICPSIANYISNIENPIIMNVSLNEILPAHIRDVISTANSSVFYRLTSITVEEKHILIVTQIKWKRPFENDGISYANVSMKWNNEDRIITWIDDAALNDFLNQIDWNFQWMEETIAVTSPVIPLSSREFLSTLCTSCYFLLNVWANGSPILTATNGTVVLEKRDRLNLRVVNPDKNVTSVFVSMFLSVTAELRPVIDSGTLRTLVQLLDTNVVMESGMITEMMWPEMRKQIEELTYSEGIRLATSCGVDPQNTEILIGEGRLGFSTTLNLQSLQPQQCLKDLKSALPNTAKLFPK</sequence>
<evidence type="ECO:0000313" key="2">
    <source>
        <dbReference type="Proteomes" id="UP000004810"/>
    </source>
</evidence>
<dbReference type="GO" id="GO:0008289">
    <property type="term" value="F:lipid binding"/>
    <property type="evidence" value="ECO:0007669"/>
    <property type="project" value="InterPro"/>
</dbReference>
<dbReference type="AlphaFoldDB" id="J9ED68"/>
<proteinExistence type="predicted"/>
<dbReference type="Gene3D" id="3.15.20.10">
    <property type="entry name" value="Bactericidal permeability-increasing protein, domain 2"/>
    <property type="match status" value="1"/>
</dbReference>
<gene>
    <name evidence="1" type="ORF">WUBG_08676</name>
</gene>
<name>J9ED68_WUCBA</name>
<reference evidence="2" key="1">
    <citation type="submission" date="2012-08" db="EMBL/GenBank/DDBJ databases">
        <title>The Genome Sequence of Wuchereria bancrofti.</title>
        <authorList>
            <person name="Nutman T.B."/>
            <person name="Fink D.L."/>
            <person name="Russ C."/>
            <person name="Young S."/>
            <person name="Zeng Q."/>
            <person name="Koehrsen M."/>
            <person name="Alvarado L."/>
            <person name="Berlin A."/>
            <person name="Chapman S.B."/>
            <person name="Chen Z."/>
            <person name="Freedman E."/>
            <person name="Gellesch M."/>
            <person name="Goldberg J."/>
            <person name="Griggs A."/>
            <person name="Gujja S."/>
            <person name="Heilman E.R."/>
            <person name="Heiman D."/>
            <person name="Hepburn T."/>
            <person name="Howarth C."/>
            <person name="Jen D."/>
            <person name="Larson L."/>
            <person name="Lewis B."/>
            <person name="Mehta T."/>
            <person name="Park D."/>
            <person name="Pearson M."/>
            <person name="Roberts A."/>
            <person name="Saif S."/>
            <person name="Shea T."/>
            <person name="Shenoy N."/>
            <person name="Sisk P."/>
            <person name="Stolte C."/>
            <person name="Sykes S."/>
            <person name="Walk T."/>
            <person name="White J."/>
            <person name="Yandava C."/>
            <person name="Haas B."/>
            <person name="Henn M.R."/>
            <person name="Nusbaum C."/>
            <person name="Birren B."/>
        </authorList>
    </citation>
    <scope>NUCLEOTIDE SEQUENCE [LARGE SCALE GENOMIC DNA]</scope>
    <source>
        <strain evidence="2">NA</strain>
    </source>
</reference>